<reference evidence="3 4" key="1">
    <citation type="submission" date="2021-01" db="EMBL/GenBank/DDBJ databases">
        <title>Whole genome shotgun sequence of Verrucosispora qiuiae NBRC 106684.</title>
        <authorList>
            <person name="Komaki H."/>
            <person name="Tamura T."/>
        </authorList>
    </citation>
    <scope>NUCLEOTIDE SEQUENCE [LARGE SCALE GENOMIC DNA]</scope>
    <source>
        <strain evidence="3 4">NBRC 106684</strain>
    </source>
</reference>
<dbReference type="Proteomes" id="UP000653076">
    <property type="component" value="Unassembled WGS sequence"/>
</dbReference>
<comment type="caution">
    <text evidence="3">The sequence shown here is derived from an EMBL/GenBank/DDBJ whole genome shotgun (WGS) entry which is preliminary data.</text>
</comment>
<name>A0ABQ4JC66_9ACTN</name>
<keyword evidence="4" id="KW-1185">Reference proteome</keyword>
<evidence type="ECO:0000313" key="3">
    <source>
        <dbReference type="EMBL" id="GIJ27762.1"/>
    </source>
</evidence>
<feature type="region of interest" description="Disordered" evidence="1">
    <location>
        <begin position="75"/>
        <end position="133"/>
    </location>
</feature>
<organism evidence="3 4">
    <name type="scientific">Micromonospora qiuiae</name>
    <dbReference type="NCBI Taxonomy" id="502268"/>
    <lineage>
        <taxon>Bacteria</taxon>
        <taxon>Bacillati</taxon>
        <taxon>Actinomycetota</taxon>
        <taxon>Actinomycetes</taxon>
        <taxon>Micromonosporales</taxon>
        <taxon>Micromonosporaceae</taxon>
        <taxon>Micromonospora</taxon>
    </lineage>
</organism>
<protein>
    <submittedName>
        <fullName evidence="3">Uncharacterized protein</fullName>
    </submittedName>
</protein>
<accession>A0ABQ4JC66</accession>
<evidence type="ECO:0000256" key="2">
    <source>
        <dbReference type="SAM" id="Phobius"/>
    </source>
</evidence>
<keyword evidence="2" id="KW-1133">Transmembrane helix</keyword>
<evidence type="ECO:0000256" key="1">
    <source>
        <dbReference type="SAM" id="MobiDB-lite"/>
    </source>
</evidence>
<dbReference type="EMBL" id="BOPC01000037">
    <property type="protein sequence ID" value="GIJ27762.1"/>
    <property type="molecule type" value="Genomic_DNA"/>
</dbReference>
<keyword evidence="2" id="KW-0472">Membrane</keyword>
<evidence type="ECO:0000313" key="4">
    <source>
        <dbReference type="Proteomes" id="UP000653076"/>
    </source>
</evidence>
<keyword evidence="2" id="KW-0812">Transmembrane</keyword>
<proteinExistence type="predicted"/>
<feature type="transmembrane region" description="Helical" evidence="2">
    <location>
        <begin position="34"/>
        <end position="53"/>
    </location>
</feature>
<gene>
    <name evidence="3" type="ORF">Vqi01_29240</name>
</gene>
<feature type="transmembrane region" description="Helical" evidence="2">
    <location>
        <begin position="139"/>
        <end position="158"/>
    </location>
</feature>
<sequence>MCPPRHVSTPRVQDLEPGMAMVNLSARWPHRSRIIHSFGLLALLGATILVVLVRDPALSSTRLAEPLPAPEITVVESDPLEPDGTGGAWDEFAPGAPVGRAAGEPTAGYASPLPSDDESAGTDHATGEQHTPDEVRRSLFWSGIFGLAISLAGLGLVGTRRRGW</sequence>